<comment type="caution">
    <text evidence="2">The sequence shown here is derived from an EMBL/GenBank/DDBJ whole genome shotgun (WGS) entry which is preliminary data.</text>
</comment>
<reference evidence="2 3" key="1">
    <citation type="journal article" date="2021" name="Elife">
        <title>Chloroplast acquisition without the gene transfer in kleptoplastic sea slugs, Plakobranchus ocellatus.</title>
        <authorList>
            <person name="Maeda T."/>
            <person name="Takahashi S."/>
            <person name="Yoshida T."/>
            <person name="Shimamura S."/>
            <person name="Takaki Y."/>
            <person name="Nagai Y."/>
            <person name="Toyoda A."/>
            <person name="Suzuki Y."/>
            <person name="Arimoto A."/>
            <person name="Ishii H."/>
            <person name="Satoh N."/>
            <person name="Nishiyama T."/>
            <person name="Hasebe M."/>
            <person name="Maruyama T."/>
            <person name="Minagawa J."/>
            <person name="Obokata J."/>
            <person name="Shigenobu S."/>
        </authorList>
    </citation>
    <scope>NUCLEOTIDE SEQUENCE [LARGE SCALE GENOMIC DNA]</scope>
</reference>
<protein>
    <submittedName>
        <fullName evidence="2">Uncharacterized protein</fullName>
    </submittedName>
</protein>
<evidence type="ECO:0000313" key="2">
    <source>
        <dbReference type="EMBL" id="GFO10733.1"/>
    </source>
</evidence>
<sequence>MTPCFTFPTYPAFLQQSQSLRQTADPQSKTNSSSLRMYTDLAWLVSRIHKRGEYGHHLIISPGVTISCDQPESIGLHIQSSGETMDINIDQTEDFTFNPVEKQWTSTLIRYTPQYRQVYEETLAFYHEDLEEAKLQSQSQEKLIAMEDFSADMGERDREADIIGSQDRRRKMFRMGTTMQQNNLIELKTMFHSKSNRAKNEHGQKPRNQIDLTDLTLGTKN</sequence>
<feature type="compositionally biased region" description="Polar residues" evidence="1">
    <location>
        <begin position="206"/>
        <end position="221"/>
    </location>
</feature>
<name>A0AAV4ATL1_9GAST</name>
<gene>
    <name evidence="2" type="ORF">PoB_003723800</name>
</gene>
<proteinExistence type="predicted"/>
<dbReference type="Proteomes" id="UP000735302">
    <property type="component" value="Unassembled WGS sequence"/>
</dbReference>
<organism evidence="2 3">
    <name type="scientific">Plakobranchus ocellatus</name>
    <dbReference type="NCBI Taxonomy" id="259542"/>
    <lineage>
        <taxon>Eukaryota</taxon>
        <taxon>Metazoa</taxon>
        <taxon>Spiralia</taxon>
        <taxon>Lophotrochozoa</taxon>
        <taxon>Mollusca</taxon>
        <taxon>Gastropoda</taxon>
        <taxon>Heterobranchia</taxon>
        <taxon>Euthyneura</taxon>
        <taxon>Panpulmonata</taxon>
        <taxon>Sacoglossa</taxon>
        <taxon>Placobranchoidea</taxon>
        <taxon>Plakobranchidae</taxon>
        <taxon>Plakobranchus</taxon>
    </lineage>
</organism>
<accession>A0AAV4ATL1</accession>
<dbReference type="EMBL" id="BLXT01004211">
    <property type="protein sequence ID" value="GFO10733.1"/>
    <property type="molecule type" value="Genomic_DNA"/>
</dbReference>
<evidence type="ECO:0000313" key="3">
    <source>
        <dbReference type="Proteomes" id="UP000735302"/>
    </source>
</evidence>
<feature type="region of interest" description="Disordered" evidence="1">
    <location>
        <begin position="195"/>
        <end position="221"/>
    </location>
</feature>
<dbReference type="AlphaFoldDB" id="A0AAV4ATL1"/>
<keyword evidence="3" id="KW-1185">Reference proteome</keyword>
<evidence type="ECO:0000256" key="1">
    <source>
        <dbReference type="SAM" id="MobiDB-lite"/>
    </source>
</evidence>